<evidence type="ECO:0000313" key="5">
    <source>
        <dbReference type="Proteomes" id="UP001642360"/>
    </source>
</evidence>
<keyword evidence="5" id="KW-1185">Reference proteome</keyword>
<organism evidence="4 5">
    <name type="scientific">Ilex paraguariensis</name>
    <name type="common">yerba mate</name>
    <dbReference type="NCBI Taxonomy" id="185542"/>
    <lineage>
        <taxon>Eukaryota</taxon>
        <taxon>Viridiplantae</taxon>
        <taxon>Streptophyta</taxon>
        <taxon>Embryophyta</taxon>
        <taxon>Tracheophyta</taxon>
        <taxon>Spermatophyta</taxon>
        <taxon>Magnoliopsida</taxon>
        <taxon>eudicotyledons</taxon>
        <taxon>Gunneridae</taxon>
        <taxon>Pentapetalae</taxon>
        <taxon>asterids</taxon>
        <taxon>campanulids</taxon>
        <taxon>Aquifoliales</taxon>
        <taxon>Aquifoliaceae</taxon>
        <taxon>Ilex</taxon>
    </lineage>
</organism>
<accession>A0ABC8UZZ0</accession>
<comment type="caution">
    <text evidence="4">The sequence shown here is derived from an EMBL/GenBank/DDBJ whole genome shotgun (WGS) entry which is preliminary data.</text>
</comment>
<dbReference type="PANTHER" id="PTHR12433">
    <property type="entry name" value="MEDIATOR OF RNA POLYMERASE II TRANSCRIPTION SUBUNIT 25"/>
    <property type="match status" value="1"/>
</dbReference>
<dbReference type="PANTHER" id="PTHR12433:SF12">
    <property type="entry name" value="MEDIATOR OF RNA POLYMERASE II TRANSCRIPTION SUBUNIT 25"/>
    <property type="match status" value="1"/>
</dbReference>
<dbReference type="Proteomes" id="UP001642360">
    <property type="component" value="Unassembled WGS sequence"/>
</dbReference>
<name>A0ABC8UZZ0_9AQUA</name>
<evidence type="ECO:0000256" key="2">
    <source>
        <dbReference type="ARBA" id="ARBA00019694"/>
    </source>
</evidence>
<protein>
    <recommendedName>
        <fullName evidence="2">Mediator of RNA polymerase II transcription subunit 25</fullName>
    </recommendedName>
</protein>
<evidence type="ECO:0000256" key="1">
    <source>
        <dbReference type="ARBA" id="ARBA00009102"/>
    </source>
</evidence>
<dbReference type="AlphaFoldDB" id="A0ABC8UZZ0"/>
<proteinExistence type="inferred from homology"/>
<sequence length="724" mass="80466">MPVRLLSGAEVMSVALASLIYPKYGIKTYVPYINQLFPLNLNGSHIWQCGQRHCLLVAASNPFSFPRPVLLPKIQILDEGEISKARVQCHLADAETVAGLFAESCVSLSVICPKKFPRLRAIYNAGNLNHQATEFCARDAKNPQYLVLLSQNFGAAHAALNQLSDFSLPWNLTDDDMMILQNIFCEPSTTQQDIPTAFFPTTAALPNGEGKNWNDVDEVEMYQDILDEMITEQQEINSCTSTAQPEKGKTSVEDGVDIMMLREKKIEHTPSEQEISATEFVAIDVPTSAREGGSNAAMSNEPGSAFAECSNNPDNTYKRVPSVLTSSHSFTSQEHIGLDEFKVELTPAGIVLSQNVIPRDHAEENASLQSNLYPHQVMNPTSVRTGGSPASPTIRRGNKLSHQTMWSLTVNSNTVLTTPQTAQYADSGSSAALNSNISGNLKFSQPSVIHTVGCFTLNLRQTMQSRNKSISLGKDQQGGHNTRIASSVSEASNFYENIKISQRLANLQGRMISSYLSPSMIQEHFSRAQMQQDVNGKKRKHFTAFSRLSMTNESGIVIPAMEKSERFQGEIESSANSLDNKTTFSQMSRVQPEPPNGYTKEWEGYLTSKDRGQAAVVSKLVAYRKTSNSGRLATNWPLTLHMDQLISQNYLNNIPHKGHVEYLIFDAMNPCTKLNELEEKRLCMYIKLPQQTLILSFSNTKLRLIGTLYPEDFQLFKHQIYSPQ</sequence>
<dbReference type="Pfam" id="PF11265">
    <property type="entry name" value="Med25_VWA"/>
    <property type="match status" value="1"/>
</dbReference>
<evidence type="ECO:0000259" key="3">
    <source>
        <dbReference type="Pfam" id="PF11265"/>
    </source>
</evidence>
<gene>
    <name evidence="4" type="ORF">ILEXP_LOCUS57120</name>
</gene>
<reference evidence="4 5" key="1">
    <citation type="submission" date="2024-02" db="EMBL/GenBank/DDBJ databases">
        <authorList>
            <person name="Vignale AGUSTIN F."/>
            <person name="Sosa J E."/>
            <person name="Modenutti C."/>
        </authorList>
    </citation>
    <scope>NUCLEOTIDE SEQUENCE [LARGE SCALE GENOMIC DNA]</scope>
</reference>
<feature type="domain" description="Mediator of RNA polymerase II transcription subunit 25 von Willebrand factor type A" evidence="3">
    <location>
        <begin position="51"/>
        <end position="150"/>
    </location>
</feature>
<dbReference type="EMBL" id="CAUOFW020009614">
    <property type="protein sequence ID" value="CAK9186628.1"/>
    <property type="molecule type" value="Genomic_DNA"/>
</dbReference>
<evidence type="ECO:0000313" key="4">
    <source>
        <dbReference type="EMBL" id="CAK9186628.1"/>
    </source>
</evidence>
<dbReference type="InterPro" id="IPR021419">
    <property type="entry name" value="Mediator_Med25_VWA"/>
</dbReference>
<comment type="similarity">
    <text evidence="1">Belongs to the Mediator complex subunit 25 family.</text>
</comment>